<dbReference type="AlphaFoldDB" id="A0A329VRI2"/>
<dbReference type="InterPro" id="IPR046516">
    <property type="entry name" value="DUF6694"/>
</dbReference>
<sequence>MKKLLVICLLGCVLAGCDSQPKMDASNEIALKASIEKVRDRLPDDKKVKFDESIQSAMFNSIDFNDLVKSGSNGDMEESKQKFYKLLDGKTADQLITEVEKIESKRSKNE</sequence>
<evidence type="ECO:0000313" key="2">
    <source>
        <dbReference type="Proteomes" id="UP000250870"/>
    </source>
</evidence>
<dbReference type="PROSITE" id="PS51257">
    <property type="entry name" value="PROKAR_LIPOPROTEIN"/>
    <property type="match status" value="1"/>
</dbReference>
<organism evidence="1 2">
    <name type="scientific">Photorhabdus laumondii subsp. clarkei</name>
    <dbReference type="NCBI Taxonomy" id="2029685"/>
    <lineage>
        <taxon>Bacteria</taxon>
        <taxon>Pseudomonadati</taxon>
        <taxon>Pseudomonadota</taxon>
        <taxon>Gammaproteobacteria</taxon>
        <taxon>Enterobacterales</taxon>
        <taxon>Morganellaceae</taxon>
        <taxon>Photorhabdus</taxon>
    </lineage>
</organism>
<protein>
    <recommendedName>
        <fullName evidence="3">Lipoprotein</fullName>
    </recommendedName>
</protein>
<reference evidence="1 2" key="1">
    <citation type="journal article" date="2018" name="Int. J. Syst. Evol. Microbiol.">
        <title>Whole-genome-based revisit of Photorhabdus phylogeny: proposal for the elevation of most Photorhabdus subspecies to the species level and description of one novel species Photorhabdus bodei sp. nov., and one novel subspecies Photorhabdus laumondii subsp. clarkei subsp. nov.</title>
        <authorList>
            <person name="Machado R.A.R."/>
            <person name="Wuthrich D."/>
            <person name="Kuhnert P."/>
            <person name="Arce C.C.M."/>
            <person name="Thonen L."/>
            <person name="Ruiz C."/>
            <person name="Zhang X."/>
            <person name="Robert C.A.M."/>
            <person name="Karimi J."/>
            <person name="Kamali S."/>
            <person name="Ma J."/>
            <person name="Bruggmann R."/>
            <person name="Erb M."/>
        </authorList>
    </citation>
    <scope>NUCLEOTIDE SEQUENCE [LARGE SCALE GENOMIC DNA]</scope>
    <source>
        <strain evidence="1 2">BOJ-47</strain>
    </source>
</reference>
<dbReference type="EMBL" id="NSCI01000002">
    <property type="protein sequence ID" value="RAW93141.1"/>
    <property type="molecule type" value="Genomic_DNA"/>
</dbReference>
<dbReference type="RefSeq" id="WP_113024701.1">
    <property type="nucleotide sequence ID" value="NZ_CAWNWQ010000002.1"/>
</dbReference>
<accession>A0A329VRI2</accession>
<dbReference type="Proteomes" id="UP000250870">
    <property type="component" value="Unassembled WGS sequence"/>
</dbReference>
<dbReference type="Pfam" id="PF20404">
    <property type="entry name" value="DUF6694"/>
    <property type="match status" value="1"/>
</dbReference>
<gene>
    <name evidence="1" type="ORF">CKY01_02870</name>
</gene>
<evidence type="ECO:0008006" key="3">
    <source>
        <dbReference type="Google" id="ProtNLM"/>
    </source>
</evidence>
<evidence type="ECO:0000313" key="1">
    <source>
        <dbReference type="EMBL" id="RAW93141.1"/>
    </source>
</evidence>
<comment type="caution">
    <text evidence="1">The sequence shown here is derived from an EMBL/GenBank/DDBJ whole genome shotgun (WGS) entry which is preliminary data.</text>
</comment>
<proteinExistence type="predicted"/>
<name>A0A329VRI2_9GAMM</name>